<feature type="transmembrane region" description="Helical" evidence="6">
    <location>
        <begin position="167"/>
        <end position="184"/>
    </location>
</feature>
<dbReference type="EMBL" id="UOFB01000258">
    <property type="protein sequence ID" value="VAW48364.1"/>
    <property type="molecule type" value="Genomic_DNA"/>
</dbReference>
<dbReference type="PANTHER" id="PTHR33932:SF4">
    <property type="entry name" value="NA(+)_H(+) ANTIPORTER SUBUNIT B"/>
    <property type="match status" value="1"/>
</dbReference>
<dbReference type="InterPro" id="IPR007182">
    <property type="entry name" value="MnhB"/>
</dbReference>
<evidence type="ECO:0000256" key="1">
    <source>
        <dbReference type="ARBA" id="ARBA00004651"/>
    </source>
</evidence>
<protein>
    <submittedName>
        <fullName evidence="9">Na(+) H(+) antiporter subunit B</fullName>
    </submittedName>
</protein>
<evidence type="ECO:0000256" key="3">
    <source>
        <dbReference type="ARBA" id="ARBA00022692"/>
    </source>
</evidence>
<evidence type="ECO:0000256" key="6">
    <source>
        <dbReference type="SAM" id="Phobius"/>
    </source>
</evidence>
<dbReference type="PANTHER" id="PTHR33932">
    <property type="entry name" value="NA(+)/H(+) ANTIPORTER SUBUNIT B"/>
    <property type="match status" value="1"/>
</dbReference>
<feature type="transmembrane region" description="Helical" evidence="6">
    <location>
        <begin position="290"/>
        <end position="315"/>
    </location>
</feature>
<feature type="transmembrane region" description="Helical" evidence="6">
    <location>
        <begin position="6"/>
        <end position="24"/>
    </location>
</feature>
<feature type="transmembrane region" description="Helical" evidence="6">
    <location>
        <begin position="108"/>
        <end position="129"/>
    </location>
</feature>
<feature type="transmembrane region" description="Helical" evidence="6">
    <location>
        <begin position="228"/>
        <end position="249"/>
    </location>
</feature>
<dbReference type="Pfam" id="PF13244">
    <property type="entry name" value="MbhD"/>
    <property type="match status" value="1"/>
</dbReference>
<keyword evidence="5 6" id="KW-0472">Membrane</keyword>
<comment type="subcellular location">
    <subcellularLocation>
        <location evidence="1">Cell membrane</location>
        <topology evidence="1">Multi-pass membrane protein</topology>
    </subcellularLocation>
</comment>
<sequence>MEALSLLQWLIDGLIGIGLLWLAWRALFCPELFKAIVLFITFGLLMTLAWVRLKAPDVALAEVAIGAGLTGALLLSSWAKLRDFDANKEIGVREKNSVQSEQKTKRPFFHWLSAIPLLLMAVGLVYGVLQLSPYATGLSAAVAENLDASGVSNPVTAVLLNFRAYDTLLEIAVLLLALIGIWSLKIRPSVREATLDPVLDLLTRFLTPLLLLVSAYLLWVGAHAPGGAFQAGSVLGAAGVLLILAGWRLPLCLAGLPLRIILVMGLSAFIAVAVLMMLDGGQLLAFPPSQASLIIFVLETTATLSIAAILAALFLGSRPDHSEKI</sequence>
<dbReference type="GO" id="GO:0005886">
    <property type="term" value="C:plasma membrane"/>
    <property type="evidence" value="ECO:0007669"/>
    <property type="project" value="UniProtKB-SubCell"/>
</dbReference>
<feature type="domain" description="Na+/H+ antiporter MnhB subunit-related protein" evidence="7">
    <location>
        <begin position="198"/>
        <end position="295"/>
    </location>
</feature>
<dbReference type="Pfam" id="PF04039">
    <property type="entry name" value="MnhB"/>
    <property type="match status" value="1"/>
</dbReference>
<dbReference type="InterPro" id="IPR050622">
    <property type="entry name" value="CPA3_antiporter_subunitB"/>
</dbReference>
<gene>
    <name evidence="9" type="ORF">MNBD_GAMMA04-2006</name>
</gene>
<feature type="transmembrane region" description="Helical" evidence="6">
    <location>
        <begin position="205"/>
        <end position="222"/>
    </location>
</feature>
<reference evidence="9" key="1">
    <citation type="submission" date="2018-06" db="EMBL/GenBank/DDBJ databases">
        <authorList>
            <person name="Zhirakovskaya E."/>
        </authorList>
    </citation>
    <scope>NUCLEOTIDE SEQUENCE</scope>
</reference>
<evidence type="ECO:0000259" key="8">
    <source>
        <dbReference type="Pfam" id="PF13244"/>
    </source>
</evidence>
<evidence type="ECO:0000256" key="5">
    <source>
        <dbReference type="ARBA" id="ARBA00023136"/>
    </source>
</evidence>
<evidence type="ECO:0000256" key="2">
    <source>
        <dbReference type="ARBA" id="ARBA00022475"/>
    </source>
</evidence>
<keyword evidence="4 6" id="KW-1133">Transmembrane helix</keyword>
<evidence type="ECO:0000313" key="9">
    <source>
        <dbReference type="EMBL" id="VAW48364.1"/>
    </source>
</evidence>
<organism evidence="9">
    <name type="scientific">hydrothermal vent metagenome</name>
    <dbReference type="NCBI Taxonomy" id="652676"/>
    <lineage>
        <taxon>unclassified sequences</taxon>
        <taxon>metagenomes</taxon>
        <taxon>ecological metagenomes</taxon>
    </lineage>
</organism>
<feature type="transmembrane region" description="Helical" evidence="6">
    <location>
        <begin position="59"/>
        <end position="79"/>
    </location>
</feature>
<dbReference type="AlphaFoldDB" id="A0A3B0WXN9"/>
<keyword evidence="2" id="KW-1003">Cell membrane</keyword>
<evidence type="ECO:0000259" key="7">
    <source>
        <dbReference type="Pfam" id="PF04039"/>
    </source>
</evidence>
<feature type="transmembrane region" description="Helical" evidence="6">
    <location>
        <begin position="256"/>
        <end position="278"/>
    </location>
</feature>
<evidence type="ECO:0000256" key="4">
    <source>
        <dbReference type="ARBA" id="ARBA00022989"/>
    </source>
</evidence>
<accession>A0A3B0WXN9</accession>
<proteinExistence type="predicted"/>
<keyword evidence="3 6" id="KW-0812">Transmembrane</keyword>
<feature type="domain" description="MrpA C-terminal/MbhD" evidence="8">
    <location>
        <begin position="18"/>
        <end position="82"/>
    </location>
</feature>
<name>A0A3B0WXN9_9ZZZZ</name>
<dbReference type="InterPro" id="IPR025383">
    <property type="entry name" value="MrpA_C/MbhD"/>
</dbReference>
<feature type="transmembrane region" description="Helical" evidence="6">
    <location>
        <begin position="36"/>
        <end position="53"/>
    </location>
</feature>